<dbReference type="PROSITE" id="PS50263">
    <property type="entry name" value="CN_HYDROLASE"/>
    <property type="match status" value="1"/>
</dbReference>
<dbReference type="Pfam" id="PF00795">
    <property type="entry name" value="CN_hydrolase"/>
    <property type="match status" value="1"/>
</dbReference>
<protein>
    <submittedName>
        <fullName evidence="3">Carbon-nitrogen hydrolase family protein</fullName>
    </submittedName>
</protein>
<evidence type="ECO:0000313" key="4">
    <source>
        <dbReference type="Proteomes" id="UP001652504"/>
    </source>
</evidence>
<dbReference type="Proteomes" id="UP001652504">
    <property type="component" value="Unassembled WGS sequence"/>
</dbReference>
<dbReference type="PANTHER" id="PTHR23088:SF27">
    <property type="entry name" value="DEAMINATED GLUTATHIONE AMIDASE"/>
    <property type="match status" value="1"/>
</dbReference>
<keyword evidence="4" id="KW-1185">Reference proteome</keyword>
<evidence type="ECO:0000259" key="2">
    <source>
        <dbReference type="PROSITE" id="PS50263"/>
    </source>
</evidence>
<accession>A0ABT3AAR7</accession>
<dbReference type="EMBL" id="JAOWKX010000007">
    <property type="protein sequence ID" value="MCV2885769.1"/>
    <property type="molecule type" value="Genomic_DNA"/>
</dbReference>
<evidence type="ECO:0000256" key="1">
    <source>
        <dbReference type="ARBA" id="ARBA00022801"/>
    </source>
</evidence>
<sequence length="272" mass="29887">MANLIALQMVSEPDIEANFTQLEHILRGLSIQTPTLVVLPECFAYFGGKDKSLLDIAEEPNNGPIQSRLTQLAKAYGVWLVAGTIPLKVEGESRFTASSLLINDKGDVLCDYQKIHLFDVQVDDNTGSYQESKYTKAGTELKVIETPFGRLGMCVCYDIRFAGMFNAMAQIDVLVVPAAFTQKTGEAHWHSLLQARAIENQCYVVAANQGGEHANGRQTFGHSCIISPWGKILAEIDYGAGSISSSLDFALCEQIRTSMPVAQHNKFRSHLD</sequence>
<dbReference type="RefSeq" id="WP_263713053.1">
    <property type="nucleotide sequence ID" value="NZ_JAOWKX010000007.1"/>
</dbReference>
<keyword evidence="1 3" id="KW-0378">Hydrolase</keyword>
<gene>
    <name evidence="3" type="ORF">OE749_13810</name>
</gene>
<comment type="caution">
    <text evidence="3">The sequence shown here is derived from an EMBL/GenBank/DDBJ whole genome shotgun (WGS) entry which is preliminary data.</text>
</comment>
<evidence type="ECO:0000313" key="3">
    <source>
        <dbReference type="EMBL" id="MCV2885769.1"/>
    </source>
</evidence>
<dbReference type="InterPro" id="IPR003010">
    <property type="entry name" value="C-N_Hydrolase"/>
</dbReference>
<name>A0ABT3AAR7_9ALTE</name>
<organism evidence="3 4">
    <name type="scientific">Fluctibacter corallii</name>
    <dbReference type="NCBI Taxonomy" id="2984329"/>
    <lineage>
        <taxon>Bacteria</taxon>
        <taxon>Pseudomonadati</taxon>
        <taxon>Pseudomonadota</taxon>
        <taxon>Gammaproteobacteria</taxon>
        <taxon>Alteromonadales</taxon>
        <taxon>Alteromonadaceae</taxon>
        <taxon>Fluctibacter</taxon>
    </lineage>
</organism>
<dbReference type="InterPro" id="IPR045254">
    <property type="entry name" value="Nit1/2_C-N_Hydrolase"/>
</dbReference>
<dbReference type="Gene3D" id="3.60.110.10">
    <property type="entry name" value="Carbon-nitrogen hydrolase"/>
    <property type="match status" value="1"/>
</dbReference>
<reference evidence="3 4" key="1">
    <citation type="submission" date="2022-10" db="EMBL/GenBank/DDBJ databases">
        <title>Aestuariibacter sp. AA17 isolated from Montipora capitata coral fragment.</title>
        <authorList>
            <person name="Emsley S.A."/>
            <person name="Pfannmuller K.M."/>
            <person name="Loughran R.M."/>
            <person name="Shlafstein M."/>
            <person name="Papke E."/>
            <person name="Saw J.H."/>
            <person name="Ushijima B."/>
            <person name="Videau P."/>
        </authorList>
    </citation>
    <scope>NUCLEOTIDE SEQUENCE [LARGE SCALE GENOMIC DNA]</scope>
    <source>
        <strain evidence="3 4">AA17</strain>
    </source>
</reference>
<dbReference type="InterPro" id="IPR036526">
    <property type="entry name" value="C-N_Hydrolase_sf"/>
</dbReference>
<dbReference type="PANTHER" id="PTHR23088">
    <property type="entry name" value="NITRILASE-RELATED"/>
    <property type="match status" value="1"/>
</dbReference>
<dbReference type="CDD" id="cd07572">
    <property type="entry name" value="nit"/>
    <property type="match status" value="1"/>
</dbReference>
<dbReference type="GO" id="GO:0016787">
    <property type="term" value="F:hydrolase activity"/>
    <property type="evidence" value="ECO:0007669"/>
    <property type="project" value="UniProtKB-KW"/>
</dbReference>
<feature type="domain" description="CN hydrolase" evidence="2">
    <location>
        <begin position="1"/>
        <end position="249"/>
    </location>
</feature>
<proteinExistence type="predicted"/>
<dbReference type="SUPFAM" id="SSF56317">
    <property type="entry name" value="Carbon-nitrogen hydrolase"/>
    <property type="match status" value="1"/>
</dbReference>